<accession>A0ABM7JCH3</accession>
<keyword evidence="1" id="KW-1133">Transmembrane helix</keyword>
<dbReference type="EMBL" id="AP022584">
    <property type="protein sequence ID" value="BBY11493.1"/>
    <property type="molecule type" value="Genomic_DNA"/>
</dbReference>
<keyword evidence="3" id="KW-1185">Reference proteome</keyword>
<proteinExistence type="predicted"/>
<name>A0ABM7JCH3_9MYCO</name>
<reference evidence="2 3" key="1">
    <citation type="journal article" date="2019" name="Emerg. Microbes Infect.">
        <title>Comprehensive subspecies identification of 175 nontuberculous mycobacteria species based on 7547 genomic profiles.</title>
        <authorList>
            <person name="Matsumoto Y."/>
            <person name="Kinjo T."/>
            <person name="Motooka D."/>
            <person name="Nabeya D."/>
            <person name="Jung N."/>
            <person name="Uechi K."/>
            <person name="Horii T."/>
            <person name="Iida T."/>
            <person name="Fujita J."/>
            <person name="Nakamura S."/>
        </authorList>
    </citation>
    <scope>NUCLEOTIDE SEQUENCE [LARGE SCALE GENOMIC DNA]</scope>
    <source>
        <strain evidence="2 3">JCM 17324</strain>
    </source>
</reference>
<gene>
    <name evidence="2" type="ORF">MMARJ_22330</name>
</gene>
<protein>
    <submittedName>
        <fullName evidence="2">Uncharacterized protein</fullName>
    </submittedName>
</protein>
<evidence type="ECO:0000256" key="1">
    <source>
        <dbReference type="SAM" id="Phobius"/>
    </source>
</evidence>
<keyword evidence="1" id="KW-0472">Membrane</keyword>
<evidence type="ECO:0000313" key="2">
    <source>
        <dbReference type="EMBL" id="BBY11493.1"/>
    </source>
</evidence>
<evidence type="ECO:0000313" key="3">
    <source>
        <dbReference type="Proteomes" id="UP000466831"/>
    </source>
</evidence>
<keyword evidence="1" id="KW-0812">Transmembrane</keyword>
<organism evidence="2 3">
    <name type="scientific">Mycobacterium marseillense</name>
    <dbReference type="NCBI Taxonomy" id="701042"/>
    <lineage>
        <taxon>Bacteria</taxon>
        <taxon>Bacillati</taxon>
        <taxon>Actinomycetota</taxon>
        <taxon>Actinomycetes</taxon>
        <taxon>Mycobacteriales</taxon>
        <taxon>Mycobacteriaceae</taxon>
        <taxon>Mycobacterium</taxon>
        <taxon>Mycobacterium avium complex (MAC)</taxon>
    </lineage>
</organism>
<sequence>MMGDIEHAMDPVRRILGHKVSVGALIELAVWLAIPYLCIGFAWTVFHPEQTQRIQTRIEMVSPTAADAVAFGVATVLWPAALQIAAACPVP</sequence>
<dbReference type="Proteomes" id="UP000466831">
    <property type="component" value="Chromosome"/>
</dbReference>
<feature type="transmembrane region" description="Helical" evidence="1">
    <location>
        <begin position="20"/>
        <end position="46"/>
    </location>
</feature>